<evidence type="ECO:0000313" key="2">
    <source>
        <dbReference type="EMBL" id="MBW0466699.1"/>
    </source>
</evidence>
<protein>
    <recommendedName>
        <fullName evidence="1">Integrase zinc-binding domain-containing protein</fullName>
    </recommendedName>
</protein>
<dbReference type="AlphaFoldDB" id="A0A9Q3BK16"/>
<proteinExistence type="predicted"/>
<dbReference type="Gene3D" id="1.10.340.70">
    <property type="match status" value="1"/>
</dbReference>
<keyword evidence="3" id="KW-1185">Reference proteome</keyword>
<dbReference type="InterPro" id="IPR041588">
    <property type="entry name" value="Integrase_H2C2"/>
</dbReference>
<sequence>MYPERGVDLIDNNPQKFPLICNQDGIQESRFFSIKVEMCSDLVGQIQEEVWQDKYYKEVLKKLKRGESVPDYSLETEAKLFLFKFRVVIPRNRELQLDIPQKRHDSQLAGHPGQEKTLKLIKRNFHWAGMNHIIKDCVPMSEMLQK</sequence>
<dbReference type="OrthoDB" id="3561256at2759"/>
<dbReference type="Proteomes" id="UP000765509">
    <property type="component" value="Unassembled WGS sequence"/>
</dbReference>
<gene>
    <name evidence="2" type="ORF">O181_006414</name>
</gene>
<reference evidence="2" key="1">
    <citation type="submission" date="2021-03" db="EMBL/GenBank/DDBJ databases">
        <title>Draft genome sequence of rust myrtle Austropuccinia psidii MF-1, a brazilian biotype.</title>
        <authorList>
            <person name="Quecine M.C."/>
            <person name="Pachon D.M.R."/>
            <person name="Bonatelli M.L."/>
            <person name="Correr F.H."/>
            <person name="Franceschini L.M."/>
            <person name="Leite T.F."/>
            <person name="Margarido G.R.A."/>
            <person name="Almeida C.A."/>
            <person name="Ferrarezi J.A."/>
            <person name="Labate C.A."/>
        </authorList>
    </citation>
    <scope>NUCLEOTIDE SEQUENCE</scope>
    <source>
        <strain evidence="2">MF-1</strain>
    </source>
</reference>
<evidence type="ECO:0000259" key="1">
    <source>
        <dbReference type="Pfam" id="PF17921"/>
    </source>
</evidence>
<evidence type="ECO:0000313" key="3">
    <source>
        <dbReference type="Proteomes" id="UP000765509"/>
    </source>
</evidence>
<comment type="caution">
    <text evidence="2">The sequence shown here is derived from an EMBL/GenBank/DDBJ whole genome shotgun (WGS) entry which is preliminary data.</text>
</comment>
<accession>A0A9Q3BK16</accession>
<feature type="domain" description="Integrase zinc-binding" evidence="1">
    <location>
        <begin position="93"/>
        <end position="138"/>
    </location>
</feature>
<organism evidence="2 3">
    <name type="scientific">Austropuccinia psidii MF-1</name>
    <dbReference type="NCBI Taxonomy" id="1389203"/>
    <lineage>
        <taxon>Eukaryota</taxon>
        <taxon>Fungi</taxon>
        <taxon>Dikarya</taxon>
        <taxon>Basidiomycota</taxon>
        <taxon>Pucciniomycotina</taxon>
        <taxon>Pucciniomycetes</taxon>
        <taxon>Pucciniales</taxon>
        <taxon>Sphaerophragmiaceae</taxon>
        <taxon>Austropuccinia</taxon>
    </lineage>
</organism>
<dbReference type="Pfam" id="PF17921">
    <property type="entry name" value="Integrase_H2C2"/>
    <property type="match status" value="1"/>
</dbReference>
<dbReference type="EMBL" id="AVOT02001374">
    <property type="protein sequence ID" value="MBW0466699.1"/>
    <property type="molecule type" value="Genomic_DNA"/>
</dbReference>
<name>A0A9Q3BK16_9BASI</name>